<evidence type="ECO:0008006" key="4">
    <source>
        <dbReference type="Google" id="ProtNLM"/>
    </source>
</evidence>
<sequence>MKLPSDNAAGSAGAERPARYLRRTPRGGSVRTDSPALRRQAELVRGLAAQVGADIVETHISWVLLAGEDAWKIKKALRLPFLDFSTPALRRYYCEEECRLNDRFAPGLYLGVAAVTGRWPGRLGAGDARQATVQAVPATQWWQLLRSGADVGDAHAALDPQIQGEPLDWAVHMRRFPDSALVSHRLQAGLLRPEEVDAIADRLAHWHAQASRERPDPDHGSPRQRRRLGLAAVRGAAALAPQDESHALLRWVRDESEALSSAWAARQAGGCVCECHGDLHLDNLLWLPHQGAAAFDAVEFAPALRWIDVADDLAFPVMDLAARGRPDLAFRLLVRWLDRSGDHDALRVLRFSLVYRALVRAQVAVLRGDREVAQRYRDGALAWRRGATPKLTLMHGLPGSGKTQLSQQLLEQQGAIRLRSDVERKRLLGLGMFEDSSALHMSVYGPAAGVRTYEVLMQKARTALQAGWPVIIDAAFLRRAERDAAHAMARDLGVDFAIVACEAPHEVLRERVAGRRGDASEADVEALDKLTAAREPLHEEEQAWVTRVWTG</sequence>
<comment type="caution">
    <text evidence="2">The sequence shown here is derived from an EMBL/GenBank/DDBJ whole genome shotgun (WGS) entry which is preliminary data.</text>
</comment>
<dbReference type="PANTHER" id="PTHR43883">
    <property type="entry name" value="SLR0207 PROTEIN"/>
    <property type="match status" value="1"/>
</dbReference>
<dbReference type="Pfam" id="PF13671">
    <property type="entry name" value="AAA_33"/>
    <property type="match status" value="1"/>
</dbReference>
<evidence type="ECO:0000256" key="1">
    <source>
        <dbReference type="SAM" id="MobiDB-lite"/>
    </source>
</evidence>
<dbReference type="InterPro" id="IPR027417">
    <property type="entry name" value="P-loop_NTPase"/>
</dbReference>
<evidence type="ECO:0000313" key="2">
    <source>
        <dbReference type="EMBL" id="TFY98589.1"/>
    </source>
</evidence>
<dbReference type="InterPro" id="IPR052732">
    <property type="entry name" value="Cell-binding_unc_protein"/>
</dbReference>
<dbReference type="Proteomes" id="UP000297564">
    <property type="component" value="Unassembled WGS sequence"/>
</dbReference>
<organism evidence="2 3">
    <name type="scientific">Ramlibacter rhizophilus</name>
    <dbReference type="NCBI Taxonomy" id="1781167"/>
    <lineage>
        <taxon>Bacteria</taxon>
        <taxon>Pseudomonadati</taxon>
        <taxon>Pseudomonadota</taxon>
        <taxon>Betaproteobacteria</taxon>
        <taxon>Burkholderiales</taxon>
        <taxon>Comamonadaceae</taxon>
        <taxon>Ramlibacter</taxon>
    </lineage>
</organism>
<protein>
    <recommendedName>
        <fullName evidence="4">Aminoglycoside phosphotransferase</fullName>
    </recommendedName>
</protein>
<dbReference type="PANTHER" id="PTHR43883:SF1">
    <property type="entry name" value="GLUCONOKINASE"/>
    <property type="match status" value="1"/>
</dbReference>
<evidence type="ECO:0000313" key="3">
    <source>
        <dbReference type="Proteomes" id="UP000297564"/>
    </source>
</evidence>
<dbReference type="Gene3D" id="3.40.50.300">
    <property type="entry name" value="P-loop containing nucleotide triphosphate hydrolases"/>
    <property type="match status" value="1"/>
</dbReference>
<keyword evidence="3" id="KW-1185">Reference proteome</keyword>
<dbReference type="InterPro" id="IPR011009">
    <property type="entry name" value="Kinase-like_dom_sf"/>
</dbReference>
<name>A0A4Z0BJI7_9BURK</name>
<dbReference type="OrthoDB" id="9810277at2"/>
<gene>
    <name evidence="2" type="ORF">EZ242_13730</name>
</gene>
<reference evidence="2 3" key="1">
    <citation type="submission" date="2019-03" db="EMBL/GenBank/DDBJ databases">
        <title>Ramlibacter rhizophilus CCTCC AB2015357, whole genome shotgun sequence.</title>
        <authorList>
            <person name="Zhang X."/>
            <person name="Feng G."/>
            <person name="Zhu H."/>
        </authorList>
    </citation>
    <scope>NUCLEOTIDE SEQUENCE [LARGE SCALE GENOMIC DNA]</scope>
    <source>
        <strain evidence="2 3">CCTCC AB2015357</strain>
    </source>
</reference>
<proteinExistence type="predicted"/>
<dbReference type="SUPFAM" id="SSF52540">
    <property type="entry name" value="P-loop containing nucleoside triphosphate hydrolases"/>
    <property type="match status" value="1"/>
</dbReference>
<dbReference type="AlphaFoldDB" id="A0A4Z0BJI7"/>
<feature type="region of interest" description="Disordered" evidence="1">
    <location>
        <begin position="1"/>
        <end position="35"/>
    </location>
</feature>
<dbReference type="SUPFAM" id="SSF56112">
    <property type="entry name" value="Protein kinase-like (PK-like)"/>
    <property type="match status" value="1"/>
</dbReference>
<dbReference type="RefSeq" id="WP_135285740.1">
    <property type="nucleotide sequence ID" value="NZ_SMLL01000005.1"/>
</dbReference>
<accession>A0A4Z0BJI7</accession>
<dbReference type="EMBL" id="SMLL01000005">
    <property type="protein sequence ID" value="TFY98589.1"/>
    <property type="molecule type" value="Genomic_DNA"/>
</dbReference>